<dbReference type="Pfam" id="PF24686">
    <property type="entry name" value="FLQE3_permease"/>
    <property type="match status" value="1"/>
</dbReference>
<keyword evidence="3" id="KW-1185">Reference proteome</keyword>
<feature type="transmembrane region" description="Helical" evidence="1">
    <location>
        <begin position="174"/>
        <end position="192"/>
    </location>
</feature>
<accession>A0ABY6IT34</accession>
<feature type="transmembrane region" description="Helical" evidence="1">
    <location>
        <begin position="45"/>
        <end position="69"/>
    </location>
</feature>
<keyword evidence="1" id="KW-1133">Transmembrane helix</keyword>
<dbReference type="Proteomes" id="UP001163882">
    <property type="component" value="Chromosome"/>
</dbReference>
<sequence length="231" mass="24058">MSALRALLVHDLRLQYRYGIHAAYGTVIALYAALLFFAGPYLPAWVLALVIFSDPSALGFFFLGGLMLLEKGEGIRAALAISPVSARTYLLAKTITLTALALAAVIVLTLAKSGSVNWPLLVTGVTLTSMFYIGIGVPIALRFNSVNAYLLGSALFLAPALAPSGLALLDPLPAVLLVFPPVAQFLLILAALGHGSATGPNLGLALASAALAATAALYYAHRALETELGRK</sequence>
<dbReference type="RefSeq" id="WP_264226464.1">
    <property type="nucleotide sequence ID" value="NZ_CP107716.1"/>
</dbReference>
<reference evidence="2" key="1">
    <citation type="submission" date="2022-10" db="EMBL/GenBank/DDBJ databases">
        <title>YIM 151497 complete genome.</title>
        <authorList>
            <person name="Chen X."/>
        </authorList>
    </citation>
    <scope>NUCLEOTIDE SEQUENCE</scope>
    <source>
        <strain evidence="2">YIM 151497</strain>
    </source>
</reference>
<evidence type="ECO:0000313" key="3">
    <source>
        <dbReference type="Proteomes" id="UP001163882"/>
    </source>
</evidence>
<feature type="transmembrane region" description="Helical" evidence="1">
    <location>
        <begin position="204"/>
        <end position="221"/>
    </location>
</feature>
<keyword evidence="1" id="KW-0472">Membrane</keyword>
<organism evidence="2 3">
    <name type="scientific">Pelagibacterium flavum</name>
    <dbReference type="NCBI Taxonomy" id="2984530"/>
    <lineage>
        <taxon>Bacteria</taxon>
        <taxon>Pseudomonadati</taxon>
        <taxon>Pseudomonadota</taxon>
        <taxon>Alphaproteobacteria</taxon>
        <taxon>Hyphomicrobiales</taxon>
        <taxon>Devosiaceae</taxon>
        <taxon>Pelagibacterium</taxon>
    </lineage>
</organism>
<feature type="transmembrane region" description="Helical" evidence="1">
    <location>
        <begin position="21"/>
        <end position="39"/>
    </location>
</feature>
<protein>
    <submittedName>
        <fullName evidence="2">ABC transporter permease</fullName>
    </submittedName>
</protein>
<evidence type="ECO:0000256" key="1">
    <source>
        <dbReference type="SAM" id="Phobius"/>
    </source>
</evidence>
<dbReference type="EMBL" id="CP107716">
    <property type="protein sequence ID" value="UYQ72860.1"/>
    <property type="molecule type" value="Genomic_DNA"/>
</dbReference>
<feature type="transmembrane region" description="Helical" evidence="1">
    <location>
        <begin position="117"/>
        <end position="141"/>
    </location>
</feature>
<name>A0ABY6IT34_9HYPH</name>
<keyword evidence="1" id="KW-0812">Transmembrane</keyword>
<gene>
    <name evidence="2" type="ORF">OF122_03535</name>
</gene>
<feature type="transmembrane region" description="Helical" evidence="1">
    <location>
        <begin position="148"/>
        <end position="168"/>
    </location>
</feature>
<feature type="transmembrane region" description="Helical" evidence="1">
    <location>
        <begin position="90"/>
        <end position="111"/>
    </location>
</feature>
<dbReference type="InterPro" id="IPR056926">
    <property type="entry name" value="FLQE3_permease"/>
</dbReference>
<proteinExistence type="predicted"/>
<evidence type="ECO:0000313" key="2">
    <source>
        <dbReference type="EMBL" id="UYQ72860.1"/>
    </source>
</evidence>